<dbReference type="STRING" id="1770053.SAMN05216551_109162"/>
<dbReference type="NCBIfam" id="TIGR01560">
    <property type="entry name" value="put_DNA_pack"/>
    <property type="match status" value="1"/>
</dbReference>
<dbReference type="Pfam" id="PF05135">
    <property type="entry name" value="Phage_connect_1"/>
    <property type="match status" value="1"/>
</dbReference>
<dbReference type="OrthoDB" id="8452319at2"/>
<protein>
    <submittedName>
        <fullName evidence="1">Phage gp6-like head-tail connector protein</fullName>
    </submittedName>
</protein>
<sequence length="116" mass="12250">MTTAIIPADLALSHLRADAGTEDALIDLYLGAAVEHAEQFLNRRLYATTDDMAEAVLAGTAGDDPIIVNNAIRAAILLILGKLYANREDVVVGATVSQLPDGAEHLLQPYRVGLGV</sequence>
<dbReference type="Proteomes" id="UP000243719">
    <property type="component" value="Unassembled WGS sequence"/>
</dbReference>
<evidence type="ECO:0000313" key="1">
    <source>
        <dbReference type="EMBL" id="SDV49816.1"/>
    </source>
</evidence>
<dbReference type="Gene3D" id="1.10.3230.30">
    <property type="entry name" value="Phage gp6-like head-tail connector protein"/>
    <property type="match status" value="1"/>
</dbReference>
<dbReference type="CDD" id="cd08054">
    <property type="entry name" value="gp6"/>
    <property type="match status" value="1"/>
</dbReference>
<keyword evidence="2" id="KW-1185">Reference proteome</keyword>
<dbReference type="EMBL" id="FNLO01000009">
    <property type="protein sequence ID" value="SDV49816.1"/>
    <property type="molecule type" value="Genomic_DNA"/>
</dbReference>
<proteinExistence type="predicted"/>
<dbReference type="InterPro" id="IPR021146">
    <property type="entry name" value="Phage_gp6-like_head-tail"/>
</dbReference>
<gene>
    <name evidence="1" type="ORF">SAMN05216551_109162</name>
</gene>
<organism evidence="1 2">
    <name type="scientific">Chitinasiproducens palmae</name>
    <dbReference type="NCBI Taxonomy" id="1770053"/>
    <lineage>
        <taxon>Bacteria</taxon>
        <taxon>Pseudomonadati</taxon>
        <taxon>Pseudomonadota</taxon>
        <taxon>Betaproteobacteria</taxon>
        <taxon>Burkholderiales</taxon>
        <taxon>Burkholderiaceae</taxon>
        <taxon>Chitinasiproducens</taxon>
    </lineage>
</organism>
<name>A0A1H2PSB4_9BURK</name>
<accession>A0A1H2PSB4</accession>
<evidence type="ECO:0000313" key="2">
    <source>
        <dbReference type="Proteomes" id="UP000243719"/>
    </source>
</evidence>
<reference evidence="2" key="1">
    <citation type="submission" date="2016-09" db="EMBL/GenBank/DDBJ databases">
        <authorList>
            <person name="Varghese N."/>
            <person name="Submissions S."/>
        </authorList>
    </citation>
    <scope>NUCLEOTIDE SEQUENCE [LARGE SCALE GENOMIC DNA]</scope>
    <source>
        <strain evidence="2">JS23</strain>
    </source>
</reference>
<dbReference type="InterPro" id="IPR006450">
    <property type="entry name" value="Phage_HK97_gp6-like"/>
</dbReference>
<dbReference type="RefSeq" id="WP_091910352.1">
    <property type="nucleotide sequence ID" value="NZ_FNLO01000009.1"/>
</dbReference>
<dbReference type="AlphaFoldDB" id="A0A1H2PSB4"/>